<reference evidence="1" key="1">
    <citation type="submission" date="2023-04" db="EMBL/GenBank/DDBJ databases">
        <title>Bacteriophage Phass-1 Discovered in the Human Gut Virome - the Founding Member of the Proposed New Family Phassviridae.</title>
        <authorList>
            <person name="Tikunov A.Y."/>
            <person name="Morozova V.V."/>
            <person name="Chechushkov A.V."/>
            <person name="Tikunova N.V."/>
        </authorList>
    </citation>
    <scope>NUCLEOTIDE SEQUENCE</scope>
</reference>
<dbReference type="EMBL" id="OQ749652">
    <property type="protein sequence ID" value="WIC39736.1"/>
    <property type="molecule type" value="Genomic_DNA"/>
</dbReference>
<evidence type="ECO:0000313" key="2">
    <source>
        <dbReference type="Proteomes" id="UP001237988"/>
    </source>
</evidence>
<organism evidence="1 2">
    <name type="scientific">Phage Phass-1</name>
    <dbReference type="NCBI Taxonomy" id="3043662"/>
    <lineage>
        <taxon>Viruses</taxon>
        <taxon>Duplodnaviria</taxon>
        <taxon>Heunggongvirae</taxon>
        <taxon>Uroviricota</taxon>
        <taxon>Caudoviricetes</taxon>
        <taxon>Caudoviricetes code 15 clade</taxon>
    </lineage>
</organism>
<dbReference type="Proteomes" id="UP001237988">
    <property type="component" value="Segment"/>
</dbReference>
<name>A0AAF0LU44_9CAUD</name>
<sequence>MNIVKRVVITLTDGEQQILKAAADILFKCADNLDEYNGGSDGGYNIRGMASDLENFVEDNSEIICEEEEV</sequence>
<protein>
    <submittedName>
        <fullName evidence="1">Uncharacterized protein</fullName>
    </submittedName>
</protein>
<accession>A0AAF0LU44</accession>
<proteinExistence type="predicted"/>
<evidence type="ECO:0000313" key="1">
    <source>
        <dbReference type="EMBL" id="WIC39736.1"/>
    </source>
</evidence>